<dbReference type="PANTHER" id="PTHR15239">
    <property type="entry name" value="NUCLEAR EXPORT MEDIATOR FACTOR NEMF"/>
    <property type="match status" value="1"/>
</dbReference>
<sequence length="510" mass="58268">MSLNCNEIDLILSELDLAGGFVQEVVQPNFNSIAIYTYKPGLPKTVFISLAAGECRICETRRKITKNEKPLRFNEMLKSKIKGARILSCSQIGKERIIKIELEKAGAIYVMPQAQQHAAKKAKSLQNNEEDELFTLYIRLWSNAGNIFLCDKDGIILDSFYRRPAKGEKTGEKLELPEEKSLSEEEVRALNEKFKVREFEELSADYAAKNPEYPDLTFNQKVDLYYSENAAATSLESLLEQAEKWYESHRSRLASSLERLKEKRESFKNAGQYKHQGDLILAYGYQIDGKSNFLECEDFETGKKISIKIDPKKSAQENAASYYDTYKKQTSGMENLDFDIESSEKELAALEKQYHDIVAEKNPIKLEQILRKTQKPKQQEKKSHPGLDFLIDGWQIIVGRDATENDELLRHTVKGADMWLHVRDYHGGYVFIKNRPGKTVPLEILLAAGNLAVYFSKARKNGSADLYYTQVKHLRRAKNAPKGTVLPTNEKNLFIKLDEAKIRKILSGIE</sequence>
<dbReference type="GO" id="GO:0072344">
    <property type="term" value="P:rescue of stalled ribosome"/>
    <property type="evidence" value="ECO:0007669"/>
    <property type="project" value="TreeGrafter"/>
</dbReference>
<comment type="caution">
    <text evidence="3">The sequence shown here is derived from an EMBL/GenBank/DDBJ whole genome shotgun (WGS) entry which is preliminary data.</text>
</comment>
<protein>
    <submittedName>
        <fullName evidence="3">Putative ribosome quality control (RQC) complex YloA/Tae2 family protein</fullName>
    </submittedName>
</protein>
<proteinExistence type="predicted"/>
<accession>A0A7W8GBC6</accession>
<dbReference type="InterPro" id="IPR051608">
    <property type="entry name" value="RQC_Subunit_NEMF"/>
</dbReference>
<dbReference type="InterPro" id="IPR008532">
    <property type="entry name" value="NFACT_RNA-bd"/>
</dbReference>
<dbReference type="RefSeq" id="WP_184661443.1">
    <property type="nucleotide sequence ID" value="NZ_CP031518.1"/>
</dbReference>
<dbReference type="EMBL" id="JACHFQ010000010">
    <property type="protein sequence ID" value="MBB5227318.1"/>
    <property type="molecule type" value="Genomic_DNA"/>
</dbReference>
<dbReference type="GO" id="GO:0043023">
    <property type="term" value="F:ribosomal large subunit binding"/>
    <property type="evidence" value="ECO:0007669"/>
    <property type="project" value="TreeGrafter"/>
</dbReference>
<evidence type="ECO:0000313" key="4">
    <source>
        <dbReference type="Proteomes" id="UP000518887"/>
    </source>
</evidence>
<feature type="coiled-coil region" evidence="1">
    <location>
        <begin position="333"/>
        <end position="360"/>
    </location>
</feature>
<gene>
    <name evidence="3" type="ORF">HNP76_002717</name>
</gene>
<reference evidence="3 4" key="1">
    <citation type="submission" date="2020-08" db="EMBL/GenBank/DDBJ databases">
        <title>Genomic Encyclopedia of Type Strains, Phase IV (KMG-IV): sequencing the most valuable type-strain genomes for metagenomic binning, comparative biology and taxonomic classification.</title>
        <authorList>
            <person name="Goeker M."/>
        </authorList>
    </citation>
    <scope>NUCLEOTIDE SEQUENCE [LARGE SCALE GENOMIC DNA]</scope>
    <source>
        <strain evidence="3 4">DSM 103462</strain>
    </source>
</reference>
<organism evidence="3 4">
    <name type="scientific">Treponema ruminis</name>
    <dbReference type="NCBI Taxonomy" id="744515"/>
    <lineage>
        <taxon>Bacteria</taxon>
        <taxon>Pseudomonadati</taxon>
        <taxon>Spirochaetota</taxon>
        <taxon>Spirochaetia</taxon>
        <taxon>Spirochaetales</taxon>
        <taxon>Treponemataceae</taxon>
        <taxon>Treponema</taxon>
    </lineage>
</organism>
<feature type="domain" description="NFACT RNA-binding" evidence="2">
    <location>
        <begin position="393"/>
        <end position="487"/>
    </location>
</feature>
<dbReference type="GO" id="GO:0000049">
    <property type="term" value="F:tRNA binding"/>
    <property type="evidence" value="ECO:0007669"/>
    <property type="project" value="TreeGrafter"/>
</dbReference>
<dbReference type="Pfam" id="PF05670">
    <property type="entry name" value="NFACT-R_1"/>
    <property type="match status" value="1"/>
</dbReference>
<name>A0A7W8GBC6_9SPIR</name>
<evidence type="ECO:0000313" key="3">
    <source>
        <dbReference type="EMBL" id="MBB5227318.1"/>
    </source>
</evidence>
<dbReference type="GO" id="GO:1990112">
    <property type="term" value="C:RQC complex"/>
    <property type="evidence" value="ECO:0007669"/>
    <property type="project" value="TreeGrafter"/>
</dbReference>
<keyword evidence="4" id="KW-1185">Reference proteome</keyword>
<dbReference type="AlphaFoldDB" id="A0A7W8GBC6"/>
<evidence type="ECO:0000256" key="1">
    <source>
        <dbReference type="SAM" id="Coils"/>
    </source>
</evidence>
<dbReference type="Pfam" id="PF05833">
    <property type="entry name" value="NFACT_N"/>
    <property type="match status" value="2"/>
</dbReference>
<dbReference type="Proteomes" id="UP000518887">
    <property type="component" value="Unassembled WGS sequence"/>
</dbReference>
<dbReference type="PANTHER" id="PTHR15239:SF6">
    <property type="entry name" value="RIBOSOME QUALITY CONTROL COMPLEX SUBUNIT NEMF"/>
    <property type="match status" value="1"/>
</dbReference>
<keyword evidence="1" id="KW-0175">Coiled coil</keyword>
<evidence type="ECO:0000259" key="2">
    <source>
        <dbReference type="Pfam" id="PF05670"/>
    </source>
</evidence>
<dbReference type="Gene3D" id="2.30.310.10">
    <property type="entry name" value="ibrinogen binding protein from staphylococcus aureus domain"/>
    <property type="match status" value="1"/>
</dbReference>